<evidence type="ECO:0000259" key="1">
    <source>
        <dbReference type="SMART" id="SM00714"/>
    </source>
</evidence>
<dbReference type="Proteomes" id="UP000504633">
    <property type="component" value="Unplaced"/>
</dbReference>
<dbReference type="OrthoDB" id="8053264at2759"/>
<protein>
    <submittedName>
        <fullName evidence="3">Uncharacterized protein LOC111600705</fullName>
    </submittedName>
</protein>
<gene>
    <name evidence="3" type="primary">LOC111600705</name>
</gene>
<keyword evidence="2" id="KW-1185">Reference proteome</keyword>
<accession>A0A6J1M779</accession>
<name>A0A6J1M779_DROHY</name>
<sequence length="151" mass="16818">MTAVEPQVVSISIGSVKAPVGYLQPESTMVNCPACERFAMSIVAHETVSCLQRILSVTKLCRKWSGRHDCNHYCAHCGCFIGRYVPINCYERCLSKSARQKAVVDEMHLKVKPKDCAVRAQKLRSDILAKRAEKRAKAEALKANQTVLPNQ</sequence>
<organism evidence="2 3">
    <name type="scientific">Drosophila hydei</name>
    <name type="common">Fruit fly</name>
    <dbReference type="NCBI Taxonomy" id="7224"/>
    <lineage>
        <taxon>Eukaryota</taxon>
        <taxon>Metazoa</taxon>
        <taxon>Ecdysozoa</taxon>
        <taxon>Arthropoda</taxon>
        <taxon>Hexapoda</taxon>
        <taxon>Insecta</taxon>
        <taxon>Pterygota</taxon>
        <taxon>Neoptera</taxon>
        <taxon>Endopterygota</taxon>
        <taxon>Diptera</taxon>
        <taxon>Brachycera</taxon>
        <taxon>Muscomorpha</taxon>
        <taxon>Ephydroidea</taxon>
        <taxon>Drosophilidae</taxon>
        <taxon>Drosophila</taxon>
    </lineage>
</organism>
<feature type="domain" description="LITAF" evidence="1">
    <location>
        <begin position="27"/>
        <end position="86"/>
    </location>
</feature>
<dbReference type="GeneID" id="111600705"/>
<dbReference type="InterPro" id="IPR006629">
    <property type="entry name" value="LITAF"/>
</dbReference>
<dbReference type="AlphaFoldDB" id="A0A6J1M779"/>
<reference evidence="3" key="1">
    <citation type="submission" date="2025-08" db="UniProtKB">
        <authorList>
            <consortium name="RefSeq"/>
        </authorList>
    </citation>
    <scope>IDENTIFICATION</scope>
    <source>
        <strain evidence="3">15085-1641.00</strain>
        <tissue evidence="3">Whole body</tissue>
    </source>
</reference>
<dbReference type="SMART" id="SM00714">
    <property type="entry name" value="LITAF"/>
    <property type="match status" value="1"/>
</dbReference>
<proteinExistence type="predicted"/>
<dbReference type="OMA" id="CMERCIS"/>
<evidence type="ECO:0000313" key="3">
    <source>
        <dbReference type="RefSeq" id="XP_023172730.2"/>
    </source>
</evidence>
<evidence type="ECO:0000313" key="2">
    <source>
        <dbReference type="Proteomes" id="UP000504633"/>
    </source>
</evidence>
<dbReference type="KEGG" id="dhe:111600705"/>
<dbReference type="RefSeq" id="XP_023172730.2">
    <property type="nucleotide sequence ID" value="XM_023316962.2"/>
</dbReference>